<evidence type="ECO:0000256" key="1">
    <source>
        <dbReference type="SAM" id="MobiDB-lite"/>
    </source>
</evidence>
<feature type="transmembrane region" description="Helical" evidence="2">
    <location>
        <begin position="98"/>
        <end position="120"/>
    </location>
</feature>
<feature type="transmembrane region" description="Helical" evidence="2">
    <location>
        <begin position="126"/>
        <end position="144"/>
    </location>
</feature>
<organism evidence="3 4">
    <name type="scientific">Pseudoscardovia suis</name>
    <dbReference type="NCBI Taxonomy" id="987063"/>
    <lineage>
        <taxon>Bacteria</taxon>
        <taxon>Bacillati</taxon>
        <taxon>Actinomycetota</taxon>
        <taxon>Actinomycetes</taxon>
        <taxon>Bifidobacteriales</taxon>
        <taxon>Bifidobacteriaceae</taxon>
        <taxon>Pseudoscardovia</taxon>
    </lineage>
</organism>
<evidence type="ECO:0000313" key="4">
    <source>
        <dbReference type="Proteomes" id="UP000216454"/>
    </source>
</evidence>
<dbReference type="EMBL" id="MWWQ01000008">
    <property type="protein sequence ID" value="OZG51324.1"/>
    <property type="molecule type" value="Genomic_DNA"/>
</dbReference>
<feature type="compositionally biased region" description="Polar residues" evidence="1">
    <location>
        <begin position="1"/>
        <end position="13"/>
    </location>
</feature>
<feature type="transmembrane region" description="Helical" evidence="2">
    <location>
        <begin position="30"/>
        <end position="56"/>
    </location>
</feature>
<reference evidence="3 4" key="1">
    <citation type="journal article" date="2017" name="BMC Genomics">
        <title>Comparative genomic and phylogenomic analyses of the Bifidobacteriaceae family.</title>
        <authorList>
            <person name="Lugli G.A."/>
            <person name="Milani C."/>
            <person name="Turroni F."/>
            <person name="Duranti S."/>
            <person name="Mancabelli L."/>
            <person name="Mangifesta M."/>
            <person name="Ferrario C."/>
            <person name="Modesto M."/>
            <person name="Mattarelli P."/>
            <person name="Jiri K."/>
            <person name="van Sinderen D."/>
            <person name="Ventura M."/>
        </authorList>
    </citation>
    <scope>NUCLEOTIDE SEQUENCE [LARGE SCALE GENOMIC DNA]</scope>
    <source>
        <strain evidence="3 4">DSM 24744</strain>
    </source>
</reference>
<sequence length="155" mass="16153">MEKETVTSSTPADSASPDGERSESEVRGALTWAVFAWAAAILCSIAALVVCAINGYGPAIFTDSTVPAQRVASIGVICLCALLNIVAAFVVRKHPVAAFICSAWCSVCAVAVWSFIPVTLAKVLEIVAIALTAAGLLISLPAALDSSEKKHRDFF</sequence>
<gene>
    <name evidence="3" type="ORF">PSSU_0947</name>
</gene>
<comment type="caution">
    <text evidence="3">The sequence shown here is derived from an EMBL/GenBank/DDBJ whole genome shotgun (WGS) entry which is preliminary data.</text>
</comment>
<protein>
    <submittedName>
        <fullName evidence="3">Uncharacterized protein</fullName>
    </submittedName>
</protein>
<dbReference type="Proteomes" id="UP000216454">
    <property type="component" value="Unassembled WGS sequence"/>
</dbReference>
<keyword evidence="4" id="KW-1185">Reference proteome</keyword>
<feature type="region of interest" description="Disordered" evidence="1">
    <location>
        <begin position="1"/>
        <end position="22"/>
    </location>
</feature>
<proteinExistence type="predicted"/>
<keyword evidence="2" id="KW-0812">Transmembrane</keyword>
<keyword evidence="2" id="KW-1133">Transmembrane helix</keyword>
<accession>A0A261EWU3</accession>
<evidence type="ECO:0000313" key="3">
    <source>
        <dbReference type="EMBL" id="OZG51324.1"/>
    </source>
</evidence>
<evidence type="ECO:0000256" key="2">
    <source>
        <dbReference type="SAM" id="Phobius"/>
    </source>
</evidence>
<name>A0A261EWU3_9BIFI</name>
<feature type="transmembrane region" description="Helical" evidence="2">
    <location>
        <begin position="71"/>
        <end position="91"/>
    </location>
</feature>
<dbReference type="AlphaFoldDB" id="A0A261EWU3"/>
<keyword evidence="2" id="KW-0472">Membrane</keyword>
<dbReference type="RefSeq" id="WP_094691304.1">
    <property type="nucleotide sequence ID" value="NZ_MWWQ01000008.1"/>
</dbReference>